<feature type="region of interest" description="Disordered" evidence="4">
    <location>
        <begin position="361"/>
        <end position="381"/>
    </location>
</feature>
<proteinExistence type="predicted"/>
<keyword evidence="8" id="KW-1185">Reference proteome</keyword>
<feature type="domain" description="RING-CH-type" evidence="6">
    <location>
        <begin position="89"/>
        <end position="162"/>
    </location>
</feature>
<dbReference type="GO" id="GO:0008270">
    <property type="term" value="F:zinc ion binding"/>
    <property type="evidence" value="ECO:0007669"/>
    <property type="project" value="UniProtKB-KW"/>
</dbReference>
<dbReference type="CDD" id="cd16495">
    <property type="entry name" value="RING_CH-C4HC3_MARCH"/>
    <property type="match status" value="1"/>
</dbReference>
<feature type="transmembrane region" description="Helical" evidence="5">
    <location>
        <begin position="273"/>
        <end position="295"/>
    </location>
</feature>
<evidence type="ECO:0000256" key="1">
    <source>
        <dbReference type="ARBA" id="ARBA00022723"/>
    </source>
</evidence>
<dbReference type="InterPro" id="IPR011016">
    <property type="entry name" value="Znf_RING-CH"/>
</dbReference>
<accession>A0AAX4PJE9</accession>
<dbReference type="Proteomes" id="UP001472866">
    <property type="component" value="Chromosome 15"/>
</dbReference>
<dbReference type="SMART" id="SM00744">
    <property type="entry name" value="RINGv"/>
    <property type="match status" value="1"/>
</dbReference>
<dbReference type="PANTHER" id="PTHR46347">
    <property type="entry name" value="RING/FYVE/PHD ZINC FINGER SUPERFAMILY PROTEIN"/>
    <property type="match status" value="1"/>
</dbReference>
<dbReference type="EMBL" id="CP151515">
    <property type="protein sequence ID" value="WZN66532.1"/>
    <property type="molecule type" value="Genomic_DNA"/>
</dbReference>
<feature type="compositionally biased region" description="Basic residues" evidence="4">
    <location>
        <begin position="60"/>
        <end position="69"/>
    </location>
</feature>
<feature type="compositionally biased region" description="Polar residues" evidence="4">
    <location>
        <begin position="84"/>
        <end position="93"/>
    </location>
</feature>
<dbReference type="InterPro" id="IPR013083">
    <property type="entry name" value="Znf_RING/FYVE/PHD"/>
</dbReference>
<dbReference type="PANTHER" id="PTHR46347:SF1">
    <property type="entry name" value="RING_FYVE_PHD ZINC FINGER SUPERFAMILY PROTEIN"/>
    <property type="match status" value="1"/>
</dbReference>
<keyword evidence="2" id="KW-0863">Zinc-finger</keyword>
<evidence type="ECO:0000313" key="8">
    <source>
        <dbReference type="Proteomes" id="UP001472866"/>
    </source>
</evidence>
<evidence type="ECO:0000256" key="2">
    <source>
        <dbReference type="ARBA" id="ARBA00022771"/>
    </source>
</evidence>
<gene>
    <name evidence="7" type="ORF">HKI87_15g80990</name>
</gene>
<reference evidence="7 8" key="1">
    <citation type="submission" date="2024-03" db="EMBL/GenBank/DDBJ databases">
        <title>Complete genome sequence of the green alga Chloropicon roscoffensis RCC1871.</title>
        <authorList>
            <person name="Lemieux C."/>
            <person name="Pombert J.-F."/>
            <person name="Otis C."/>
            <person name="Turmel M."/>
        </authorList>
    </citation>
    <scope>NUCLEOTIDE SEQUENCE [LARGE SCALE GENOMIC DNA]</scope>
    <source>
        <strain evidence="7 8">RCC1871</strain>
    </source>
</reference>
<evidence type="ECO:0000256" key="5">
    <source>
        <dbReference type="SAM" id="Phobius"/>
    </source>
</evidence>
<keyword evidence="5" id="KW-0812">Transmembrane</keyword>
<evidence type="ECO:0000256" key="3">
    <source>
        <dbReference type="ARBA" id="ARBA00022833"/>
    </source>
</evidence>
<keyword evidence="5" id="KW-0472">Membrane</keyword>
<evidence type="ECO:0000259" key="6">
    <source>
        <dbReference type="PROSITE" id="PS51292"/>
    </source>
</evidence>
<feature type="transmembrane region" description="Helical" evidence="5">
    <location>
        <begin position="167"/>
        <end position="194"/>
    </location>
</feature>
<evidence type="ECO:0000256" key="4">
    <source>
        <dbReference type="SAM" id="MobiDB-lite"/>
    </source>
</evidence>
<dbReference type="Pfam" id="PF12906">
    <property type="entry name" value="RINGv"/>
    <property type="match status" value="1"/>
</dbReference>
<protein>
    <submittedName>
        <fullName evidence="7">RING-CH-type domain-containing protein</fullName>
    </submittedName>
</protein>
<dbReference type="AlphaFoldDB" id="A0AAX4PJE9"/>
<keyword evidence="1" id="KW-0479">Metal-binding</keyword>
<organism evidence="7 8">
    <name type="scientific">Chloropicon roscoffensis</name>
    <dbReference type="NCBI Taxonomy" id="1461544"/>
    <lineage>
        <taxon>Eukaryota</taxon>
        <taxon>Viridiplantae</taxon>
        <taxon>Chlorophyta</taxon>
        <taxon>Chloropicophyceae</taxon>
        <taxon>Chloropicales</taxon>
        <taxon>Chloropicaceae</taxon>
        <taxon>Chloropicon</taxon>
    </lineage>
</organism>
<sequence length="381" mass="42412">MFRVVQGEEERVRRARDLHDGDRHHQDREPAAREAPRGTFVSVESEQEEEGPALTGRESIRRRRGNRSRQRAETEDRDDYGSDASPSNASGSPPRTCRICLGEEVEGDVGLGGGGDELFSPCLCRGTSAFVHRSCLNDWRRLSTNPNSHFRCDSCRYTYRTVQVRQLGVLTTPALLASATTAIVLAASVAVGFLHGRLPDPFRATRPLYRLLRLSHRWRVLGGRDSPLLDDLFVGVFSVGIAGFAGIMVLRYRRFRGEELARVVAPSLAISTLNLGTVILRIFALVGLLTAWAAVYGRAFQRARKFVMTHGEVVLDVGDSQAQRRGGEAAVRTTGMGPLQTWLISFAFWLDRFAGIEGERRRRREGGRGREPIPFVPNRNA</sequence>
<evidence type="ECO:0000313" key="7">
    <source>
        <dbReference type="EMBL" id="WZN66532.1"/>
    </source>
</evidence>
<feature type="region of interest" description="Disordered" evidence="4">
    <location>
        <begin position="1"/>
        <end position="95"/>
    </location>
</feature>
<feature type="compositionally biased region" description="Basic and acidic residues" evidence="4">
    <location>
        <begin position="1"/>
        <end position="36"/>
    </location>
</feature>
<name>A0AAX4PJE9_9CHLO</name>
<dbReference type="PROSITE" id="PS51292">
    <property type="entry name" value="ZF_RING_CH"/>
    <property type="match status" value="1"/>
</dbReference>
<dbReference type="Gene3D" id="3.30.40.10">
    <property type="entry name" value="Zinc/RING finger domain, C3HC4 (zinc finger)"/>
    <property type="match status" value="1"/>
</dbReference>
<keyword evidence="5" id="KW-1133">Transmembrane helix</keyword>
<dbReference type="SUPFAM" id="SSF57850">
    <property type="entry name" value="RING/U-box"/>
    <property type="match status" value="1"/>
</dbReference>
<keyword evidence="3" id="KW-0862">Zinc</keyword>
<feature type="transmembrane region" description="Helical" evidence="5">
    <location>
        <begin position="232"/>
        <end position="252"/>
    </location>
</feature>